<evidence type="ECO:0000256" key="1">
    <source>
        <dbReference type="SAM" id="MobiDB-lite"/>
    </source>
</evidence>
<dbReference type="AlphaFoldDB" id="A0A543BA04"/>
<feature type="compositionally biased region" description="Polar residues" evidence="1">
    <location>
        <begin position="1"/>
        <end position="16"/>
    </location>
</feature>
<protein>
    <submittedName>
        <fullName evidence="2">YHS domain-containing protein</fullName>
    </submittedName>
</protein>
<dbReference type="GO" id="GO:0016491">
    <property type="term" value="F:oxidoreductase activity"/>
    <property type="evidence" value="ECO:0007669"/>
    <property type="project" value="InterPro"/>
</dbReference>
<sequence>MTNHTEAAPSCCSTSAVDPATLGNGRENLLTRGSDDDLTTCPVMVGTPVSKKAAEAVGLFRDHEGERYYFCCAGCGPAFDSDPATYAAAMA</sequence>
<name>A0A543BA04_9MICO</name>
<gene>
    <name evidence="2" type="ORF">FB560_3036</name>
</gene>
<reference evidence="2 3" key="1">
    <citation type="submission" date="2019-06" db="EMBL/GenBank/DDBJ databases">
        <title>Sequencing the genomes of 1000 actinobacteria strains.</title>
        <authorList>
            <person name="Klenk H.-P."/>
        </authorList>
    </citation>
    <scope>NUCLEOTIDE SEQUENCE [LARGE SCALE GENOMIC DNA]</scope>
    <source>
        <strain evidence="2 3">DSM 20169</strain>
    </source>
</reference>
<dbReference type="Gene3D" id="1.10.620.20">
    <property type="entry name" value="Ribonucleotide Reductase, subunit A"/>
    <property type="match status" value="1"/>
</dbReference>
<feature type="region of interest" description="Disordered" evidence="1">
    <location>
        <begin position="1"/>
        <end position="36"/>
    </location>
</feature>
<dbReference type="OrthoDB" id="9809270at2"/>
<dbReference type="InterPro" id="IPR009078">
    <property type="entry name" value="Ferritin-like_SF"/>
</dbReference>
<evidence type="ECO:0000313" key="2">
    <source>
        <dbReference type="EMBL" id="TQL81563.1"/>
    </source>
</evidence>
<proteinExistence type="predicted"/>
<comment type="caution">
    <text evidence="2">The sequence shown here is derived from an EMBL/GenBank/DDBJ whole genome shotgun (WGS) entry which is preliminary data.</text>
</comment>
<dbReference type="EMBL" id="VFOX01000002">
    <property type="protein sequence ID" value="TQL81563.1"/>
    <property type="molecule type" value="Genomic_DNA"/>
</dbReference>
<accession>A0A543BA04</accession>
<dbReference type="SUPFAM" id="SSF47240">
    <property type="entry name" value="Ferritin-like"/>
    <property type="match status" value="1"/>
</dbReference>
<dbReference type="InterPro" id="IPR012348">
    <property type="entry name" value="RNR-like"/>
</dbReference>
<dbReference type="Proteomes" id="UP000317209">
    <property type="component" value="Unassembled WGS sequence"/>
</dbReference>
<organism evidence="2 3">
    <name type="scientific">Microbacterium saperdae</name>
    <dbReference type="NCBI Taxonomy" id="69368"/>
    <lineage>
        <taxon>Bacteria</taxon>
        <taxon>Bacillati</taxon>
        <taxon>Actinomycetota</taxon>
        <taxon>Actinomycetes</taxon>
        <taxon>Micrococcales</taxon>
        <taxon>Microbacteriaceae</taxon>
        <taxon>Microbacterium</taxon>
    </lineage>
</organism>
<dbReference type="RefSeq" id="WP_141873347.1">
    <property type="nucleotide sequence ID" value="NZ_VFOX01000002.1"/>
</dbReference>
<evidence type="ECO:0000313" key="3">
    <source>
        <dbReference type="Proteomes" id="UP000317209"/>
    </source>
</evidence>
<keyword evidence="3" id="KW-1185">Reference proteome</keyword>